<dbReference type="PANTHER" id="PTHR21659:SF40">
    <property type="entry name" value="PHOSPHATIDYLSERINE DECARBOXYLASE"/>
    <property type="match status" value="1"/>
</dbReference>
<dbReference type="GO" id="GO:0016020">
    <property type="term" value="C:membrane"/>
    <property type="evidence" value="ECO:0007669"/>
    <property type="project" value="UniProtKB-SubCell"/>
</dbReference>
<dbReference type="OrthoDB" id="41266at2759"/>
<comment type="subcellular location">
    <subcellularLocation>
        <location evidence="1">Membrane</location>
    </subcellularLocation>
</comment>
<dbReference type="Proteomes" id="UP000002748">
    <property type="component" value="Unassembled WGS sequence"/>
</dbReference>
<evidence type="ECO:0000256" key="6">
    <source>
        <dbReference type="SAM" id="MobiDB-lite"/>
    </source>
</evidence>
<evidence type="ECO:0008006" key="10">
    <source>
        <dbReference type="Google" id="ProtNLM"/>
    </source>
</evidence>
<dbReference type="VEuPathDB" id="FungiDB:A1Q1_05045"/>
<comment type="similarity">
    <text evidence="2">Belongs to the UPF0057 (PMP3) family.</text>
</comment>
<dbReference type="PROSITE" id="PS01309">
    <property type="entry name" value="UPF0057"/>
    <property type="match status" value="1"/>
</dbReference>
<evidence type="ECO:0000256" key="7">
    <source>
        <dbReference type="SAM" id="Phobius"/>
    </source>
</evidence>
<evidence type="ECO:0000313" key="8">
    <source>
        <dbReference type="EMBL" id="EJT46398.1"/>
    </source>
</evidence>
<dbReference type="RefSeq" id="XP_014177327.1">
    <property type="nucleotide sequence ID" value="XM_014321852.1"/>
</dbReference>
<dbReference type="Pfam" id="PF01679">
    <property type="entry name" value="Pmp3"/>
    <property type="match status" value="1"/>
</dbReference>
<feature type="transmembrane region" description="Helical" evidence="7">
    <location>
        <begin position="54"/>
        <end position="71"/>
    </location>
</feature>
<dbReference type="HOGENOM" id="CLU_560419_0_0_1"/>
<gene>
    <name evidence="8" type="ORF">A1Q1_05045</name>
</gene>
<dbReference type="AlphaFoldDB" id="J5QAV5"/>
<evidence type="ECO:0000256" key="2">
    <source>
        <dbReference type="ARBA" id="ARBA00009530"/>
    </source>
</evidence>
<reference evidence="8 9" key="1">
    <citation type="journal article" date="2012" name="Eukaryot. Cell">
        <title>Draft genome sequence of CBS 2479, the standard type strain of Trichosporon asahii.</title>
        <authorList>
            <person name="Yang R.Y."/>
            <person name="Li H.T."/>
            <person name="Zhu H."/>
            <person name="Zhou G.P."/>
            <person name="Wang M."/>
            <person name="Wang L."/>
        </authorList>
    </citation>
    <scope>NUCLEOTIDE SEQUENCE [LARGE SCALE GENOMIC DNA]</scope>
    <source>
        <strain evidence="9">ATCC 90039 / CBS 2479 / JCM 2466 / KCTC 7840 / NCYC 2677 / UAMH 7654</strain>
    </source>
</reference>
<dbReference type="EMBL" id="ALBS01000295">
    <property type="protein sequence ID" value="EJT46398.1"/>
    <property type="molecule type" value="Genomic_DNA"/>
</dbReference>
<dbReference type="InterPro" id="IPR000612">
    <property type="entry name" value="PMP3"/>
</dbReference>
<name>J5QAV5_TRIAS</name>
<evidence type="ECO:0000256" key="1">
    <source>
        <dbReference type="ARBA" id="ARBA00004370"/>
    </source>
</evidence>
<keyword evidence="4 7" id="KW-1133">Transmembrane helix</keyword>
<feature type="compositionally biased region" description="Low complexity" evidence="6">
    <location>
        <begin position="128"/>
        <end position="141"/>
    </location>
</feature>
<dbReference type="GeneID" id="25988557"/>
<sequence length="487" mass="52800">MSSETVTTTVTETKTWASGAAEKIVSHPKIQEALRHPLLQHPALRHPLLTDPKVVAIASGLLVILLVLCCNRKSAKKGTPNVIFVGPPASGKTVLFSKPHFSRSFYYDRGAPLSRRGDEGGHARRCSGPRAPARPGQQAASRQHRRRLCRRHYPHSQLTSRELPPLLTQMAGVFNRRLNGPTPQLLILGHKADLLSGSSDKCPADITSSARDTAAERLRSILTREMDRLKAARGGSGGRIEGMGKVQTSRGFWGRLFGAARAGEIEAEGEDDEAMVWGGPGAFRWEDVEGVDISWGVSAVGPANALIASKERGNGLNELEDFLWDLCDRPNYVTPHDRRGHARVATSPHQTLDLGASLAFDLPSSSNFSFHTLSPTTIADTMVRGSDIIIALIAIIFPPAAVAMMTGCSCDLLICIALTMLGYLPCVERQALVLEEIANLQWSHLRLLHPVEEEEMFGMNGYTYLGNGEFVAVRSGPPAGNPNYGSV</sequence>
<accession>J5QAV5</accession>
<feature type="region of interest" description="Disordered" evidence="6">
    <location>
        <begin position="113"/>
        <end position="146"/>
    </location>
</feature>
<evidence type="ECO:0000256" key="5">
    <source>
        <dbReference type="ARBA" id="ARBA00023136"/>
    </source>
</evidence>
<evidence type="ECO:0000313" key="9">
    <source>
        <dbReference type="Proteomes" id="UP000002748"/>
    </source>
</evidence>
<organism evidence="8 9">
    <name type="scientific">Trichosporon asahii var. asahii (strain ATCC 90039 / CBS 2479 / JCM 2466 / KCTC 7840 / NBRC 103889/ NCYC 2677 / UAMH 7654)</name>
    <name type="common">Yeast</name>
    <dbReference type="NCBI Taxonomy" id="1186058"/>
    <lineage>
        <taxon>Eukaryota</taxon>
        <taxon>Fungi</taxon>
        <taxon>Dikarya</taxon>
        <taxon>Basidiomycota</taxon>
        <taxon>Agaricomycotina</taxon>
        <taxon>Tremellomycetes</taxon>
        <taxon>Trichosporonales</taxon>
        <taxon>Trichosporonaceae</taxon>
        <taxon>Trichosporon</taxon>
    </lineage>
</organism>
<feature type="transmembrane region" description="Helical" evidence="7">
    <location>
        <begin position="388"/>
        <end position="421"/>
    </location>
</feature>
<dbReference type="PANTHER" id="PTHR21659">
    <property type="entry name" value="HYDROPHOBIC PROTEIN RCI2 LOW TEMPERATURE AND SALT RESPONSIVE PROTEIN LTI6 -RELATED"/>
    <property type="match status" value="1"/>
</dbReference>
<proteinExistence type="inferred from homology"/>
<keyword evidence="3 7" id="KW-0812">Transmembrane</keyword>
<evidence type="ECO:0000256" key="4">
    <source>
        <dbReference type="ARBA" id="ARBA00022989"/>
    </source>
</evidence>
<comment type="caution">
    <text evidence="8">The sequence shown here is derived from an EMBL/GenBank/DDBJ whole genome shotgun (WGS) entry which is preliminary data.</text>
</comment>
<dbReference type="KEGG" id="tasa:A1Q1_05045"/>
<keyword evidence="5 7" id="KW-0472">Membrane</keyword>
<protein>
    <recommendedName>
        <fullName evidence="10">Signal recognition particle receptor subunit beta</fullName>
    </recommendedName>
</protein>
<evidence type="ECO:0000256" key="3">
    <source>
        <dbReference type="ARBA" id="ARBA00022692"/>
    </source>
</evidence>